<dbReference type="InterPro" id="IPR000544">
    <property type="entry name" value="Octanoyltransferase"/>
</dbReference>
<comment type="caution">
    <text evidence="7">The sequence shown here is derived from an EMBL/GenBank/DDBJ whole genome shotgun (WGS) entry which is preliminary data.</text>
</comment>
<dbReference type="HAMAP" id="MF_00013">
    <property type="entry name" value="LipB"/>
    <property type="match status" value="1"/>
</dbReference>
<evidence type="ECO:0000256" key="5">
    <source>
        <dbReference type="ARBA" id="ARBA00023315"/>
    </source>
</evidence>
<dbReference type="Gene3D" id="3.30.930.10">
    <property type="entry name" value="Bira Bifunctional Protein, Domain 2"/>
    <property type="match status" value="1"/>
</dbReference>
<dbReference type="EC" id="2.3.1.181" evidence="3"/>
<dbReference type="OrthoDB" id="19908at2759"/>
<evidence type="ECO:0000313" key="8">
    <source>
        <dbReference type="Proteomes" id="UP000245699"/>
    </source>
</evidence>
<dbReference type="InterPro" id="IPR045864">
    <property type="entry name" value="aa-tRNA-synth_II/BPL/LPL"/>
</dbReference>
<dbReference type="Pfam" id="PF21948">
    <property type="entry name" value="LplA-B_cat"/>
    <property type="match status" value="1"/>
</dbReference>
<comment type="similarity">
    <text evidence="2">Belongs to the LipB family.</text>
</comment>
<name>A0A2T9YEH8_9FUNG</name>
<dbReference type="InterPro" id="IPR020605">
    <property type="entry name" value="Octanoyltransferase_CS"/>
</dbReference>
<dbReference type="InterPro" id="IPR004143">
    <property type="entry name" value="BPL_LPL_catalytic"/>
</dbReference>
<dbReference type="AlphaFoldDB" id="A0A2T9YEH8"/>
<accession>A0A2T9YEH8</accession>
<evidence type="ECO:0000313" key="7">
    <source>
        <dbReference type="EMBL" id="PVU90715.1"/>
    </source>
</evidence>
<feature type="domain" description="BPL/LPL catalytic" evidence="6">
    <location>
        <begin position="490"/>
        <end position="700"/>
    </location>
</feature>
<evidence type="ECO:0000256" key="2">
    <source>
        <dbReference type="ARBA" id="ARBA00007907"/>
    </source>
</evidence>
<dbReference type="STRING" id="61424.A0A2T9YEH8"/>
<dbReference type="UniPathway" id="UPA00538">
    <property type="reaction ID" value="UER00592"/>
</dbReference>
<keyword evidence="5" id="KW-0012">Acyltransferase</keyword>
<keyword evidence="8" id="KW-1185">Reference proteome</keyword>
<comment type="pathway">
    <text evidence="1">Protein modification; protein lipoylation via endogenous pathway; protein N(6)-(lipoyl)lysine from octanoyl-[acyl-carrier-protein]: step 1/2.</text>
</comment>
<dbReference type="SUPFAM" id="SSF55681">
    <property type="entry name" value="Class II aaRS and biotin synthetases"/>
    <property type="match status" value="1"/>
</dbReference>
<dbReference type="NCBIfam" id="NF010925">
    <property type="entry name" value="PRK14345.1"/>
    <property type="match status" value="1"/>
</dbReference>
<dbReference type="CDD" id="cd16444">
    <property type="entry name" value="LipB"/>
    <property type="match status" value="1"/>
</dbReference>
<dbReference type="PROSITE" id="PS01313">
    <property type="entry name" value="LIPB"/>
    <property type="match status" value="1"/>
</dbReference>
<reference evidence="7 8" key="1">
    <citation type="journal article" date="2018" name="MBio">
        <title>Comparative Genomics Reveals the Core Gene Toolbox for the Fungus-Insect Symbiosis.</title>
        <authorList>
            <person name="Wang Y."/>
            <person name="Stata M."/>
            <person name="Wang W."/>
            <person name="Stajich J.E."/>
            <person name="White M.M."/>
            <person name="Moncalvo J.M."/>
        </authorList>
    </citation>
    <scope>NUCLEOTIDE SEQUENCE [LARGE SCALE GENOMIC DNA]</scope>
    <source>
        <strain evidence="7 8">AUS-77-4</strain>
    </source>
</reference>
<organism evidence="7 8">
    <name type="scientific">Furculomyces boomerangus</name>
    <dbReference type="NCBI Taxonomy" id="61424"/>
    <lineage>
        <taxon>Eukaryota</taxon>
        <taxon>Fungi</taxon>
        <taxon>Fungi incertae sedis</taxon>
        <taxon>Zoopagomycota</taxon>
        <taxon>Kickxellomycotina</taxon>
        <taxon>Harpellomycetes</taxon>
        <taxon>Harpellales</taxon>
        <taxon>Harpellaceae</taxon>
        <taxon>Furculomyces</taxon>
    </lineage>
</organism>
<dbReference type="GO" id="GO:0009249">
    <property type="term" value="P:protein lipoylation"/>
    <property type="evidence" value="ECO:0007669"/>
    <property type="project" value="InterPro"/>
</dbReference>
<dbReference type="GO" id="GO:0033819">
    <property type="term" value="F:lipoyl(octanoyl) transferase activity"/>
    <property type="evidence" value="ECO:0007669"/>
    <property type="project" value="UniProtKB-EC"/>
</dbReference>
<dbReference type="PANTHER" id="PTHR10993">
    <property type="entry name" value="OCTANOYLTRANSFERASE"/>
    <property type="match status" value="1"/>
</dbReference>
<evidence type="ECO:0000256" key="4">
    <source>
        <dbReference type="ARBA" id="ARBA00022679"/>
    </source>
</evidence>
<dbReference type="Proteomes" id="UP000245699">
    <property type="component" value="Unassembled WGS sequence"/>
</dbReference>
<dbReference type="PANTHER" id="PTHR10993:SF7">
    <property type="entry name" value="LIPOYLTRANSFERASE 2, MITOCHONDRIAL-RELATED"/>
    <property type="match status" value="1"/>
</dbReference>
<dbReference type="EMBL" id="MBFT01000464">
    <property type="protein sequence ID" value="PVU90715.1"/>
    <property type="molecule type" value="Genomic_DNA"/>
</dbReference>
<dbReference type="PROSITE" id="PS51733">
    <property type="entry name" value="BPL_LPL_CATALYTIC"/>
    <property type="match status" value="1"/>
</dbReference>
<proteinExistence type="inferred from homology"/>
<evidence type="ECO:0000256" key="3">
    <source>
        <dbReference type="ARBA" id="ARBA00012334"/>
    </source>
</evidence>
<protein>
    <recommendedName>
        <fullName evidence="3">lipoyl(octanoyl) transferase</fullName>
        <ecNumber evidence="3">2.3.1.181</ecNumber>
    </recommendedName>
</protein>
<evidence type="ECO:0000256" key="1">
    <source>
        <dbReference type="ARBA" id="ARBA00004821"/>
    </source>
</evidence>
<sequence length="719" mass="82716">MKKRTHKELDIDVTSCIPYAIPLQTLNNGILLFIVTESQLLKVKESLFCQNDPDILTNTRVNVSTNVLSTKTKDMDTFLKSQAKSNVVYNTVPLEESFHISNIYSDHENLSDSLSRIVNQLDIDTSMNSNNDFEDLFIKDDFQKHTIEGKSYLMDGISINNPYFNKNIRLLNIDKQYSPGNSNKAFSLNKNFNKIQDAREKENNLGFSNIYNTNPNIINAEYKKESLGIFDSDDDNEWEEFINSEKGETKKNIYTRQLPSLFLKPKNNSIYEVESVFEVQYKNKNLTNHSSSQERIRINSSQTELHQNKNQENYFNDNSINKTFMGHVNFGQTTNVIIDKSSSWKNSLENGNFEIQNNDMEIVELAFLFFNDINSINIIVEMFLPFRPFNKHIKLFQITKNLKFREFKSIRNVEGSTDLNEKGKYGNHFGNSTANLDEQESNKEKILKVGYIYLGKNVPYDKAVIIQEDLVKLQLESKKRNAEVNSSKNIEVVDLVLLLEHEPVYTNGRRNKGSVNENEVERLKRLGAKYYESQRGGEITYHGPGQLVVYPIINLKKHNLGVKEYVNKMEQTVIETCKQLGVQTFSMCGFPGVWADKVKKIAATGCHVQRFVTSHGIALNCTTDLEMFHKIVPCGLEGKIATSLAKELKTLENESLNQEKSFQNFNNHQNTNQNKQTELDTELVAKNYIDKFGKIFKIEPVQLELLSPKIRNHILEILK</sequence>
<gene>
    <name evidence="7" type="ORF">BB559_004467</name>
</gene>
<evidence type="ECO:0000259" key="6">
    <source>
        <dbReference type="PROSITE" id="PS51733"/>
    </source>
</evidence>
<dbReference type="NCBIfam" id="TIGR00214">
    <property type="entry name" value="lipB"/>
    <property type="match status" value="1"/>
</dbReference>
<keyword evidence="4" id="KW-0808">Transferase</keyword>